<dbReference type="Pfam" id="PF25944">
    <property type="entry name" value="Beta-barrel_RND"/>
    <property type="match status" value="1"/>
</dbReference>
<dbReference type="InterPro" id="IPR006143">
    <property type="entry name" value="RND_pump_MFP"/>
</dbReference>
<evidence type="ECO:0000313" key="9">
    <source>
        <dbReference type="EMBL" id="NIK86821.1"/>
    </source>
</evidence>
<dbReference type="Proteomes" id="UP000570514">
    <property type="component" value="Unassembled WGS sequence"/>
</dbReference>
<keyword evidence="10" id="KW-1185">Reference proteome</keyword>
<organism evidence="9 10">
    <name type="scientific">Rhizomicrobium palustre</name>
    <dbReference type="NCBI Taxonomy" id="189966"/>
    <lineage>
        <taxon>Bacteria</taxon>
        <taxon>Pseudomonadati</taxon>
        <taxon>Pseudomonadota</taxon>
        <taxon>Alphaproteobacteria</taxon>
        <taxon>Micropepsales</taxon>
        <taxon>Micropepsaceae</taxon>
        <taxon>Rhizomicrobium</taxon>
    </lineage>
</organism>
<dbReference type="PANTHER" id="PTHR30158">
    <property type="entry name" value="ACRA/E-RELATED COMPONENT OF DRUG EFFLUX TRANSPORTER"/>
    <property type="match status" value="1"/>
</dbReference>
<name>A0A846MUE5_9PROT</name>
<comment type="similarity">
    <text evidence="2">Belongs to the membrane fusion protein (MFP) (TC 8.A.1) family.</text>
</comment>
<evidence type="ECO:0000259" key="6">
    <source>
        <dbReference type="Pfam" id="PF25917"/>
    </source>
</evidence>
<evidence type="ECO:0000256" key="2">
    <source>
        <dbReference type="ARBA" id="ARBA00009477"/>
    </source>
</evidence>
<protein>
    <submittedName>
        <fullName evidence="9">Membrane fusion protein (Multidrug efflux system)</fullName>
    </submittedName>
</protein>
<gene>
    <name evidence="9" type="ORF">FHS83_000139</name>
</gene>
<feature type="signal peptide" evidence="4">
    <location>
        <begin position="1"/>
        <end position="27"/>
    </location>
</feature>
<dbReference type="Pfam" id="PF25917">
    <property type="entry name" value="BSH_RND"/>
    <property type="match status" value="1"/>
</dbReference>
<sequence length="385" mass="40340">MWPINFIASKRTSLLGLVLSAPLVLTLAGCGKSAPPGPPTAEVGFVVLKTEPVSLTAELVGRTNAYRTSEVRPQVSGIIKERLFEEGALVQAGQPLYQIDPSLMRAARDQAQGSLASAQASLATAQAKARRYRALRESDAISRQDADDALAAERQAQASVTQAQASLRTAEINLAYTRITAPISGRIGRSTVTQGALVTASQTSALATIQQLDPIFVDITQSSSKMLELRQSLASGGVLPASTQVRLKLENGTDYPLAGVVQFAEQTVDEATGTVTIRARFPNPDGVLLPGMFVRAIMPEAVVPKAILAPQQGITRDAKGAATALVLSADNKVVLKTVTAERAVGDRWLITSGLAAGDRLIVEGVSKAQPGAVVKATVVSLSTGR</sequence>
<dbReference type="InterPro" id="IPR058627">
    <property type="entry name" value="MdtA-like_C"/>
</dbReference>
<dbReference type="Pfam" id="PF25876">
    <property type="entry name" value="HH_MFP_RND"/>
    <property type="match status" value="1"/>
</dbReference>
<dbReference type="PANTHER" id="PTHR30158:SF3">
    <property type="entry name" value="MULTIDRUG EFFLUX PUMP SUBUNIT ACRA-RELATED"/>
    <property type="match status" value="1"/>
</dbReference>
<evidence type="ECO:0000313" key="10">
    <source>
        <dbReference type="Proteomes" id="UP000570514"/>
    </source>
</evidence>
<dbReference type="InterPro" id="IPR058626">
    <property type="entry name" value="MdtA-like_b-barrel"/>
</dbReference>
<dbReference type="RefSeq" id="WP_167079870.1">
    <property type="nucleotide sequence ID" value="NZ_BAAADC010000001.1"/>
</dbReference>
<evidence type="ECO:0000256" key="1">
    <source>
        <dbReference type="ARBA" id="ARBA00004196"/>
    </source>
</evidence>
<comment type="caution">
    <text evidence="9">The sequence shown here is derived from an EMBL/GenBank/DDBJ whole genome shotgun (WGS) entry which is preliminary data.</text>
</comment>
<feature type="coiled-coil region" evidence="3">
    <location>
        <begin position="108"/>
        <end position="135"/>
    </location>
</feature>
<dbReference type="Gene3D" id="2.40.30.170">
    <property type="match status" value="1"/>
</dbReference>
<dbReference type="GO" id="GO:0046677">
    <property type="term" value="P:response to antibiotic"/>
    <property type="evidence" value="ECO:0007669"/>
    <property type="project" value="TreeGrafter"/>
</dbReference>
<evidence type="ECO:0000259" key="5">
    <source>
        <dbReference type="Pfam" id="PF25876"/>
    </source>
</evidence>
<dbReference type="AlphaFoldDB" id="A0A846MUE5"/>
<reference evidence="9 10" key="1">
    <citation type="submission" date="2020-03" db="EMBL/GenBank/DDBJ databases">
        <title>Genomic Encyclopedia of Type Strains, Phase IV (KMG-IV): sequencing the most valuable type-strain genomes for metagenomic binning, comparative biology and taxonomic classification.</title>
        <authorList>
            <person name="Goeker M."/>
        </authorList>
    </citation>
    <scope>NUCLEOTIDE SEQUENCE [LARGE SCALE GENOMIC DNA]</scope>
    <source>
        <strain evidence="9 10">DSM 19867</strain>
    </source>
</reference>
<dbReference type="Gene3D" id="2.40.420.20">
    <property type="match status" value="1"/>
</dbReference>
<dbReference type="InterPro" id="IPR058625">
    <property type="entry name" value="MdtA-like_BSH"/>
</dbReference>
<feature type="domain" description="Multidrug resistance protein MdtA-like alpha-helical hairpin" evidence="5">
    <location>
        <begin position="109"/>
        <end position="177"/>
    </location>
</feature>
<keyword evidence="3" id="KW-0175">Coiled coil</keyword>
<evidence type="ECO:0000256" key="3">
    <source>
        <dbReference type="SAM" id="Coils"/>
    </source>
</evidence>
<evidence type="ECO:0000259" key="8">
    <source>
        <dbReference type="Pfam" id="PF25967"/>
    </source>
</evidence>
<dbReference type="Gene3D" id="1.10.287.470">
    <property type="entry name" value="Helix hairpin bin"/>
    <property type="match status" value="1"/>
</dbReference>
<dbReference type="NCBIfam" id="TIGR01730">
    <property type="entry name" value="RND_mfp"/>
    <property type="match status" value="1"/>
</dbReference>
<comment type="subcellular location">
    <subcellularLocation>
        <location evidence="1">Cell envelope</location>
    </subcellularLocation>
</comment>
<keyword evidence="4" id="KW-0732">Signal</keyword>
<dbReference type="GO" id="GO:0022857">
    <property type="term" value="F:transmembrane transporter activity"/>
    <property type="evidence" value="ECO:0007669"/>
    <property type="project" value="InterPro"/>
</dbReference>
<evidence type="ECO:0000256" key="4">
    <source>
        <dbReference type="SAM" id="SignalP"/>
    </source>
</evidence>
<dbReference type="GO" id="GO:0005886">
    <property type="term" value="C:plasma membrane"/>
    <property type="evidence" value="ECO:0007669"/>
    <property type="project" value="UniProtKB-SubCell"/>
</dbReference>
<proteinExistence type="inferred from homology"/>
<dbReference type="FunFam" id="2.40.420.20:FF:000001">
    <property type="entry name" value="Efflux RND transporter periplasmic adaptor subunit"/>
    <property type="match status" value="1"/>
</dbReference>
<dbReference type="SUPFAM" id="SSF111369">
    <property type="entry name" value="HlyD-like secretion proteins"/>
    <property type="match status" value="1"/>
</dbReference>
<evidence type="ECO:0000259" key="7">
    <source>
        <dbReference type="Pfam" id="PF25944"/>
    </source>
</evidence>
<feature type="domain" description="Multidrug resistance protein MdtA-like C-terminal permuted SH3" evidence="8">
    <location>
        <begin position="306"/>
        <end position="366"/>
    </location>
</feature>
<dbReference type="InterPro" id="IPR058624">
    <property type="entry name" value="MdtA-like_HH"/>
</dbReference>
<dbReference type="Gene3D" id="2.40.50.100">
    <property type="match status" value="1"/>
</dbReference>
<dbReference type="EMBL" id="JAASRM010000001">
    <property type="protein sequence ID" value="NIK86821.1"/>
    <property type="molecule type" value="Genomic_DNA"/>
</dbReference>
<accession>A0A846MUE5</accession>
<feature type="domain" description="Multidrug resistance protein MdtA-like barrel-sandwich hybrid" evidence="6">
    <location>
        <begin position="67"/>
        <end position="210"/>
    </location>
</feature>
<dbReference type="Pfam" id="PF25967">
    <property type="entry name" value="RND-MFP_C"/>
    <property type="match status" value="1"/>
</dbReference>
<feature type="domain" description="Multidrug resistance protein MdtA-like beta-barrel" evidence="7">
    <location>
        <begin position="214"/>
        <end position="300"/>
    </location>
</feature>
<feature type="chain" id="PRO_5032458289" evidence="4">
    <location>
        <begin position="28"/>
        <end position="385"/>
    </location>
</feature>